<dbReference type="Proteomes" id="UP001501844">
    <property type="component" value="Unassembled WGS sequence"/>
</dbReference>
<keyword evidence="5 6" id="KW-0472">Membrane</keyword>
<protein>
    <recommendedName>
        <fullName evidence="7">GtrA/DPMS transmembrane domain-containing protein</fullName>
    </recommendedName>
</protein>
<feature type="transmembrane region" description="Helical" evidence="6">
    <location>
        <begin position="68"/>
        <end position="89"/>
    </location>
</feature>
<evidence type="ECO:0000256" key="4">
    <source>
        <dbReference type="ARBA" id="ARBA00022989"/>
    </source>
</evidence>
<evidence type="ECO:0000256" key="6">
    <source>
        <dbReference type="SAM" id="Phobius"/>
    </source>
</evidence>
<dbReference type="PANTHER" id="PTHR38459">
    <property type="entry name" value="PROPHAGE BACTOPRENOL-LINKED GLUCOSE TRANSLOCASE HOMOLOG"/>
    <property type="match status" value="1"/>
</dbReference>
<comment type="subcellular location">
    <subcellularLocation>
        <location evidence="1">Membrane</location>
        <topology evidence="1">Multi-pass membrane protein</topology>
    </subcellularLocation>
</comment>
<evidence type="ECO:0000256" key="1">
    <source>
        <dbReference type="ARBA" id="ARBA00004141"/>
    </source>
</evidence>
<dbReference type="Pfam" id="PF04138">
    <property type="entry name" value="GtrA_DPMS_TM"/>
    <property type="match status" value="1"/>
</dbReference>
<evidence type="ECO:0000256" key="2">
    <source>
        <dbReference type="ARBA" id="ARBA00009399"/>
    </source>
</evidence>
<evidence type="ECO:0000259" key="7">
    <source>
        <dbReference type="Pfam" id="PF04138"/>
    </source>
</evidence>
<reference evidence="9" key="1">
    <citation type="journal article" date="2019" name="Int. J. Syst. Evol. Microbiol.">
        <title>The Global Catalogue of Microorganisms (GCM) 10K type strain sequencing project: providing services to taxonomists for standard genome sequencing and annotation.</title>
        <authorList>
            <consortium name="The Broad Institute Genomics Platform"/>
            <consortium name="The Broad Institute Genome Sequencing Center for Infectious Disease"/>
            <person name="Wu L."/>
            <person name="Ma J."/>
        </authorList>
    </citation>
    <scope>NUCLEOTIDE SEQUENCE [LARGE SCALE GENOMIC DNA]</scope>
    <source>
        <strain evidence="9">JCM 17917</strain>
    </source>
</reference>
<keyword evidence="4 6" id="KW-1133">Transmembrane helix</keyword>
<dbReference type="InterPro" id="IPR007267">
    <property type="entry name" value="GtrA_DPMS_TM"/>
</dbReference>
<keyword evidence="3 6" id="KW-0812">Transmembrane</keyword>
<evidence type="ECO:0000256" key="3">
    <source>
        <dbReference type="ARBA" id="ARBA00022692"/>
    </source>
</evidence>
<feature type="transmembrane region" description="Helical" evidence="6">
    <location>
        <begin position="20"/>
        <end position="47"/>
    </location>
</feature>
<feature type="domain" description="GtrA/DPMS transmembrane" evidence="7">
    <location>
        <begin position="12"/>
        <end position="122"/>
    </location>
</feature>
<proteinExistence type="inferred from homology"/>
<dbReference type="InterPro" id="IPR051401">
    <property type="entry name" value="GtrA_CellWall_Glycosyl"/>
</dbReference>
<name>A0ABP8FGV9_9BACT</name>
<evidence type="ECO:0000313" key="9">
    <source>
        <dbReference type="Proteomes" id="UP001501844"/>
    </source>
</evidence>
<accession>A0ABP8FGV9</accession>
<organism evidence="8 9">
    <name type="scientific">Nibribacter koreensis</name>
    <dbReference type="NCBI Taxonomy" id="1084519"/>
    <lineage>
        <taxon>Bacteria</taxon>
        <taxon>Pseudomonadati</taxon>
        <taxon>Bacteroidota</taxon>
        <taxon>Cytophagia</taxon>
        <taxon>Cytophagales</taxon>
        <taxon>Hymenobacteraceae</taxon>
        <taxon>Nibribacter</taxon>
    </lineage>
</organism>
<dbReference type="EMBL" id="BAABGX010000002">
    <property type="protein sequence ID" value="GAA4303460.1"/>
    <property type="molecule type" value="Genomic_DNA"/>
</dbReference>
<gene>
    <name evidence="8" type="ORF">GCM10023183_16110</name>
</gene>
<evidence type="ECO:0000313" key="8">
    <source>
        <dbReference type="EMBL" id="GAA4303460.1"/>
    </source>
</evidence>
<evidence type="ECO:0000256" key="5">
    <source>
        <dbReference type="ARBA" id="ARBA00023136"/>
    </source>
</evidence>
<comment type="caution">
    <text evidence="8">The sequence shown here is derived from an EMBL/GenBank/DDBJ whole genome shotgun (WGS) entry which is preliminary data.</text>
</comment>
<dbReference type="PANTHER" id="PTHR38459:SF1">
    <property type="entry name" value="PROPHAGE BACTOPRENOL-LINKED GLUCOSE TRANSLOCASE HOMOLOG"/>
    <property type="match status" value="1"/>
</dbReference>
<sequence length="123" mass="13695">MVTFLKAQTSSMVATGLDFLVTIVAVEMMGMWYVLGTMLGTISGGLFNFSVNRRFVFQPEGKSARAQAVKYLLVWLGSMLLNAAGVYLLTHYTGLVYVFSKVVTAIFVGVGYNYQLHKKFVFR</sequence>
<keyword evidence="9" id="KW-1185">Reference proteome</keyword>
<comment type="similarity">
    <text evidence="2">Belongs to the GtrA family.</text>
</comment>
<dbReference type="RefSeq" id="WP_345164472.1">
    <property type="nucleotide sequence ID" value="NZ_BAABGX010000002.1"/>
</dbReference>
<feature type="transmembrane region" description="Helical" evidence="6">
    <location>
        <begin position="95"/>
        <end position="114"/>
    </location>
</feature>